<dbReference type="SUPFAM" id="SSF55785">
    <property type="entry name" value="PYP-like sensor domain (PAS domain)"/>
    <property type="match status" value="1"/>
</dbReference>
<evidence type="ECO:0000256" key="1">
    <source>
        <dbReference type="ARBA" id="ARBA00022630"/>
    </source>
</evidence>
<evidence type="ECO:0000313" key="6">
    <source>
        <dbReference type="Proteomes" id="UP001595607"/>
    </source>
</evidence>
<dbReference type="Proteomes" id="UP001595607">
    <property type="component" value="Unassembled WGS sequence"/>
</dbReference>
<proteinExistence type="predicted"/>
<accession>A0ABV7M9J1</accession>
<dbReference type="SMART" id="SM00091">
    <property type="entry name" value="PAS"/>
    <property type="match status" value="1"/>
</dbReference>
<dbReference type="PANTHER" id="PTHR47429:SF2">
    <property type="entry name" value="PROTEIN TWIN LOV 1"/>
    <property type="match status" value="1"/>
</dbReference>
<dbReference type="PANTHER" id="PTHR47429">
    <property type="entry name" value="PROTEIN TWIN LOV 1"/>
    <property type="match status" value="1"/>
</dbReference>
<protein>
    <submittedName>
        <fullName evidence="5">PAS domain-containing protein</fullName>
    </submittedName>
</protein>
<dbReference type="Pfam" id="PF13426">
    <property type="entry name" value="PAS_9"/>
    <property type="match status" value="1"/>
</dbReference>
<organism evidence="5 6">
    <name type="scientific">Parvularcula lutaonensis</name>
    <dbReference type="NCBI Taxonomy" id="491923"/>
    <lineage>
        <taxon>Bacteria</taxon>
        <taxon>Pseudomonadati</taxon>
        <taxon>Pseudomonadota</taxon>
        <taxon>Alphaproteobacteria</taxon>
        <taxon>Parvularculales</taxon>
        <taxon>Parvularculaceae</taxon>
        <taxon>Parvularcula</taxon>
    </lineage>
</organism>
<dbReference type="NCBIfam" id="TIGR00229">
    <property type="entry name" value="sensory_box"/>
    <property type="match status" value="1"/>
</dbReference>
<evidence type="ECO:0000259" key="4">
    <source>
        <dbReference type="PROSITE" id="PS50112"/>
    </source>
</evidence>
<dbReference type="EMBL" id="JBHRVA010000002">
    <property type="protein sequence ID" value="MFC3301841.1"/>
    <property type="molecule type" value="Genomic_DNA"/>
</dbReference>
<dbReference type="RefSeq" id="WP_189573611.1">
    <property type="nucleotide sequence ID" value="NZ_BMXU01000001.1"/>
</dbReference>
<reference evidence="6" key="1">
    <citation type="journal article" date="2019" name="Int. J. Syst. Evol. Microbiol.">
        <title>The Global Catalogue of Microorganisms (GCM) 10K type strain sequencing project: providing services to taxonomists for standard genome sequencing and annotation.</title>
        <authorList>
            <consortium name="The Broad Institute Genomics Platform"/>
            <consortium name="The Broad Institute Genome Sequencing Center for Infectious Disease"/>
            <person name="Wu L."/>
            <person name="Ma J."/>
        </authorList>
    </citation>
    <scope>NUCLEOTIDE SEQUENCE [LARGE SCALE GENOMIC DNA]</scope>
    <source>
        <strain evidence="6">KCTC 22245</strain>
    </source>
</reference>
<evidence type="ECO:0000313" key="5">
    <source>
        <dbReference type="EMBL" id="MFC3301841.1"/>
    </source>
</evidence>
<keyword evidence="2" id="KW-0288">FMN</keyword>
<feature type="domain" description="PAS" evidence="4">
    <location>
        <begin position="6"/>
        <end position="79"/>
    </location>
</feature>
<comment type="caution">
    <text evidence="5">The sequence shown here is derived from an EMBL/GenBank/DDBJ whole genome shotgun (WGS) entry which is preliminary data.</text>
</comment>
<keyword evidence="6" id="KW-1185">Reference proteome</keyword>
<dbReference type="Gene3D" id="3.30.450.20">
    <property type="entry name" value="PAS domain"/>
    <property type="match status" value="1"/>
</dbReference>
<evidence type="ECO:0000256" key="2">
    <source>
        <dbReference type="ARBA" id="ARBA00022643"/>
    </source>
</evidence>
<sequence>MAETAEFQRLRAAFSSYAISISIADLDREDEPIIYANEGFVALTGYAVEEVIGRNCRFLQRGEQDPEARARLRAMLDNPDILTARAVMQNARKDGTPFENYVFMHQLPTRNGRNLAFASQFDVTRALASLSHDKIALSYPRELAGPLANYRGLRKSAAETKLRSVQLAAETLRTITNARLRHL</sequence>
<gene>
    <name evidence="5" type="ORF">ACFONP_03770</name>
</gene>
<dbReference type="InterPro" id="IPR035965">
    <property type="entry name" value="PAS-like_dom_sf"/>
</dbReference>
<name>A0ABV7M9J1_9PROT</name>
<dbReference type="CDD" id="cd00130">
    <property type="entry name" value="PAS"/>
    <property type="match status" value="1"/>
</dbReference>
<evidence type="ECO:0000256" key="3">
    <source>
        <dbReference type="ARBA" id="ARBA00022991"/>
    </source>
</evidence>
<keyword evidence="1" id="KW-0285">Flavoprotein</keyword>
<keyword evidence="3" id="KW-0157">Chromophore</keyword>
<dbReference type="PROSITE" id="PS50112">
    <property type="entry name" value="PAS"/>
    <property type="match status" value="1"/>
</dbReference>
<dbReference type="InterPro" id="IPR000014">
    <property type="entry name" value="PAS"/>
</dbReference>